<dbReference type="Gene3D" id="1.10.10.60">
    <property type="entry name" value="Homeodomain-like"/>
    <property type="match status" value="1"/>
</dbReference>
<dbReference type="InterPro" id="IPR009057">
    <property type="entry name" value="Homeodomain-like_sf"/>
</dbReference>
<dbReference type="InterPro" id="IPR032687">
    <property type="entry name" value="AraC-type_N"/>
</dbReference>
<protein>
    <submittedName>
        <fullName evidence="5">HTH-type transcriptional regulator VirS</fullName>
    </submittedName>
</protein>
<evidence type="ECO:0000256" key="3">
    <source>
        <dbReference type="ARBA" id="ARBA00023163"/>
    </source>
</evidence>
<evidence type="ECO:0000256" key="1">
    <source>
        <dbReference type="ARBA" id="ARBA00023015"/>
    </source>
</evidence>
<dbReference type="Pfam" id="PF12833">
    <property type="entry name" value="HTH_18"/>
    <property type="match status" value="1"/>
</dbReference>
<dbReference type="RefSeq" id="WP_087107792.1">
    <property type="nucleotide sequence ID" value="NZ_CBCSCN010000001.1"/>
</dbReference>
<organism evidence="5 6">
    <name type="scientific">Parendozoicomonas haliclonae</name>
    <dbReference type="NCBI Taxonomy" id="1960125"/>
    <lineage>
        <taxon>Bacteria</taxon>
        <taxon>Pseudomonadati</taxon>
        <taxon>Pseudomonadota</taxon>
        <taxon>Gammaproteobacteria</taxon>
        <taxon>Oceanospirillales</taxon>
        <taxon>Endozoicomonadaceae</taxon>
        <taxon>Parendozoicomonas</taxon>
    </lineage>
</organism>
<keyword evidence="3" id="KW-0804">Transcription</keyword>
<dbReference type="PROSITE" id="PS01124">
    <property type="entry name" value="HTH_ARAC_FAMILY_2"/>
    <property type="match status" value="1"/>
</dbReference>
<name>A0A1X7AHD3_9GAMM</name>
<keyword evidence="2" id="KW-0238">DNA-binding</keyword>
<evidence type="ECO:0000313" key="5">
    <source>
        <dbReference type="EMBL" id="SMA40244.1"/>
    </source>
</evidence>
<proteinExistence type="predicted"/>
<dbReference type="OrthoDB" id="5722175at2"/>
<evidence type="ECO:0000313" key="6">
    <source>
        <dbReference type="Proteomes" id="UP000196573"/>
    </source>
</evidence>
<dbReference type="SUPFAM" id="SSF46689">
    <property type="entry name" value="Homeodomain-like"/>
    <property type="match status" value="1"/>
</dbReference>
<keyword evidence="6" id="KW-1185">Reference proteome</keyword>
<dbReference type="SMART" id="SM00342">
    <property type="entry name" value="HTH_ARAC"/>
    <property type="match status" value="1"/>
</dbReference>
<feature type="domain" description="HTH araC/xylS-type" evidence="4">
    <location>
        <begin position="247"/>
        <end position="344"/>
    </location>
</feature>
<dbReference type="Proteomes" id="UP000196573">
    <property type="component" value="Unassembled WGS sequence"/>
</dbReference>
<dbReference type="GO" id="GO:0003700">
    <property type="term" value="F:DNA-binding transcription factor activity"/>
    <property type="evidence" value="ECO:0007669"/>
    <property type="project" value="InterPro"/>
</dbReference>
<accession>A0A1X7AHD3</accession>
<reference evidence="5 6" key="1">
    <citation type="submission" date="2017-03" db="EMBL/GenBank/DDBJ databases">
        <authorList>
            <person name="Afonso C.L."/>
            <person name="Miller P.J."/>
            <person name="Scott M.A."/>
            <person name="Spackman E."/>
            <person name="Goraichik I."/>
            <person name="Dimitrov K.M."/>
            <person name="Suarez D.L."/>
            <person name="Swayne D.E."/>
        </authorList>
    </citation>
    <scope>NUCLEOTIDE SEQUENCE [LARGE SCALE GENOMIC DNA]</scope>
    <source>
        <strain evidence="5">SB41UT1</strain>
    </source>
</reference>
<dbReference type="PANTHER" id="PTHR47894:SF1">
    <property type="entry name" value="HTH-TYPE TRANSCRIPTIONAL REGULATOR VQSM"/>
    <property type="match status" value="1"/>
</dbReference>
<dbReference type="GO" id="GO:0005829">
    <property type="term" value="C:cytosol"/>
    <property type="evidence" value="ECO:0007669"/>
    <property type="project" value="TreeGrafter"/>
</dbReference>
<sequence>MNEVKEQTRKRIRKKIAIPMVYIRHLLALMGEYGFDEQPLLMAAGIRPEELVQDDSTLDFERCDRLVTLCRQKSPEPGLGWHLGLRMNLASHGVLGTAVLASSSIGEMVNMSVQYMGTRFPLMVVSLDIKDEVAILQFDEAMDLGDNRRFYVEAYIGTHQVMRMFSYGPHASKGHDLHLALSKLDYYDDFDFGDMQVVYDQPAHQFRFPASYISKPLPMADDITREAAERKCQKQLEDMKVETGLLGKVLAFIRSREGVIPSLEQTADYLSISPRTLRRQLQEMDATYRDLINKERERLAIHYLQNSRLTVDEIAERLDYNDPSNFGRAFRKWTGHTPGYYRQQLEPEDS</sequence>
<evidence type="ECO:0000259" key="4">
    <source>
        <dbReference type="PROSITE" id="PS01124"/>
    </source>
</evidence>
<evidence type="ECO:0000256" key="2">
    <source>
        <dbReference type="ARBA" id="ARBA00023125"/>
    </source>
</evidence>
<keyword evidence="1" id="KW-0805">Transcription regulation</keyword>
<gene>
    <name evidence="5" type="primary">virS_3</name>
    <name evidence="5" type="ORF">EHSB41UT_01160</name>
</gene>
<dbReference type="Pfam" id="PF12625">
    <property type="entry name" value="Arabinose_bd"/>
    <property type="match status" value="1"/>
</dbReference>
<dbReference type="PANTHER" id="PTHR47894">
    <property type="entry name" value="HTH-TYPE TRANSCRIPTIONAL REGULATOR GADX"/>
    <property type="match status" value="1"/>
</dbReference>
<dbReference type="InterPro" id="IPR018060">
    <property type="entry name" value="HTH_AraC"/>
</dbReference>
<dbReference type="EMBL" id="FWPT01000002">
    <property type="protein sequence ID" value="SMA40244.1"/>
    <property type="molecule type" value="Genomic_DNA"/>
</dbReference>
<dbReference type="GO" id="GO:0000976">
    <property type="term" value="F:transcription cis-regulatory region binding"/>
    <property type="evidence" value="ECO:0007669"/>
    <property type="project" value="TreeGrafter"/>
</dbReference>
<dbReference type="AlphaFoldDB" id="A0A1X7AHD3"/>